<dbReference type="SUPFAM" id="SSF52833">
    <property type="entry name" value="Thioredoxin-like"/>
    <property type="match status" value="1"/>
</dbReference>
<feature type="domain" description="Thioredoxin" evidence="2">
    <location>
        <begin position="27"/>
        <end position="163"/>
    </location>
</feature>
<reference evidence="3 4" key="1">
    <citation type="journal article" date="2016" name="Nat. Commun.">
        <title>Thousands of microbial genomes shed light on interconnected biogeochemical processes in an aquifer system.</title>
        <authorList>
            <person name="Anantharaman K."/>
            <person name="Brown C.T."/>
            <person name="Hug L.A."/>
            <person name="Sharon I."/>
            <person name="Castelle C.J."/>
            <person name="Probst A.J."/>
            <person name="Thomas B.C."/>
            <person name="Singh A."/>
            <person name="Wilkins M.J."/>
            <person name="Karaoz U."/>
            <person name="Brodie E.L."/>
            <person name="Williams K.H."/>
            <person name="Hubbard S.S."/>
            <person name="Banfield J.F."/>
        </authorList>
    </citation>
    <scope>NUCLEOTIDE SEQUENCE [LARGE SCALE GENOMIC DNA]</scope>
</reference>
<dbReference type="AlphaFoldDB" id="A0A1F4TQ19"/>
<dbReference type="InterPro" id="IPR000866">
    <property type="entry name" value="AhpC/TSA"/>
</dbReference>
<protein>
    <recommendedName>
        <fullName evidence="2">Thioredoxin domain-containing protein</fullName>
    </recommendedName>
</protein>
<dbReference type="PANTHER" id="PTHR42852">
    <property type="entry name" value="THIOL:DISULFIDE INTERCHANGE PROTEIN DSBE"/>
    <property type="match status" value="1"/>
</dbReference>
<gene>
    <name evidence="3" type="ORF">A2462_04510</name>
</gene>
<dbReference type="InterPro" id="IPR017937">
    <property type="entry name" value="Thioredoxin_CS"/>
</dbReference>
<evidence type="ECO:0000313" key="3">
    <source>
        <dbReference type="EMBL" id="OGC34669.1"/>
    </source>
</evidence>
<dbReference type="GO" id="GO:0016209">
    <property type="term" value="F:antioxidant activity"/>
    <property type="evidence" value="ECO:0007669"/>
    <property type="project" value="InterPro"/>
</dbReference>
<comment type="caution">
    <text evidence="3">The sequence shown here is derived from an EMBL/GenBank/DDBJ whole genome shotgun (WGS) entry which is preliminary data.</text>
</comment>
<dbReference type="Pfam" id="PF00578">
    <property type="entry name" value="AhpC-TSA"/>
    <property type="match status" value="1"/>
</dbReference>
<proteinExistence type="predicted"/>
<name>A0A1F4TQ19_UNCSA</name>
<dbReference type="CDD" id="cd02966">
    <property type="entry name" value="TlpA_like_family"/>
    <property type="match status" value="1"/>
</dbReference>
<dbReference type="PROSITE" id="PS51352">
    <property type="entry name" value="THIOREDOXIN_2"/>
    <property type="match status" value="1"/>
</dbReference>
<feature type="signal peptide" evidence="1">
    <location>
        <begin position="1"/>
        <end position="21"/>
    </location>
</feature>
<dbReference type="InterPro" id="IPR013766">
    <property type="entry name" value="Thioredoxin_domain"/>
</dbReference>
<dbReference type="GO" id="GO:0016491">
    <property type="term" value="F:oxidoreductase activity"/>
    <property type="evidence" value="ECO:0007669"/>
    <property type="project" value="InterPro"/>
</dbReference>
<dbReference type="Gene3D" id="3.40.30.10">
    <property type="entry name" value="Glutaredoxin"/>
    <property type="match status" value="1"/>
</dbReference>
<evidence type="ECO:0000259" key="2">
    <source>
        <dbReference type="PROSITE" id="PS51352"/>
    </source>
</evidence>
<dbReference type="PROSITE" id="PS00194">
    <property type="entry name" value="THIOREDOXIN_1"/>
    <property type="match status" value="1"/>
</dbReference>
<dbReference type="PANTHER" id="PTHR42852:SF13">
    <property type="entry name" value="PROTEIN DIPZ"/>
    <property type="match status" value="1"/>
</dbReference>
<organism evidence="3 4">
    <name type="scientific">candidate division WOR-1 bacterium RIFOXYC2_FULL_41_25</name>
    <dbReference type="NCBI Taxonomy" id="1802586"/>
    <lineage>
        <taxon>Bacteria</taxon>
        <taxon>Bacillati</taxon>
        <taxon>Saganbacteria</taxon>
    </lineage>
</organism>
<sequence>MYRKTVSFLIGLLLLMTSVLAMSAAPKEPTPNASNFILEDLNGVSHALLKYEGKVVLLNFWATWCPPCRSEMPSMQKLYETWDRDKFVMLAVNVNQDKVTVNTFAKQNNYTFPILLDLNGEIAGKYRIRGIPTTFLIDKDGKIITKIVGAREWKLEDIKRLVK</sequence>
<evidence type="ECO:0000313" key="4">
    <source>
        <dbReference type="Proteomes" id="UP000177309"/>
    </source>
</evidence>
<accession>A0A1F4TQ19</accession>
<feature type="chain" id="PRO_5009514640" description="Thioredoxin domain-containing protein" evidence="1">
    <location>
        <begin position="22"/>
        <end position="163"/>
    </location>
</feature>
<dbReference type="EMBL" id="MEUI01000014">
    <property type="protein sequence ID" value="OGC34669.1"/>
    <property type="molecule type" value="Genomic_DNA"/>
</dbReference>
<evidence type="ECO:0000256" key="1">
    <source>
        <dbReference type="SAM" id="SignalP"/>
    </source>
</evidence>
<dbReference type="Proteomes" id="UP000177309">
    <property type="component" value="Unassembled WGS sequence"/>
</dbReference>
<keyword evidence="1" id="KW-0732">Signal</keyword>
<dbReference type="InterPro" id="IPR050553">
    <property type="entry name" value="Thioredoxin_ResA/DsbE_sf"/>
</dbReference>
<dbReference type="InterPro" id="IPR036249">
    <property type="entry name" value="Thioredoxin-like_sf"/>
</dbReference>